<reference evidence="2" key="1">
    <citation type="submission" date="2019-08" db="EMBL/GenBank/DDBJ databases">
        <authorList>
            <person name="Kucharzyk K."/>
            <person name="Murdoch R.W."/>
            <person name="Higgins S."/>
            <person name="Loffler F."/>
        </authorList>
    </citation>
    <scope>NUCLEOTIDE SEQUENCE</scope>
</reference>
<dbReference type="AlphaFoldDB" id="A0A645BF77"/>
<proteinExistence type="predicted"/>
<dbReference type="InterPro" id="IPR000387">
    <property type="entry name" value="Tyr_Pase_dom"/>
</dbReference>
<comment type="caution">
    <text evidence="2">The sequence shown here is derived from an EMBL/GenBank/DDBJ whole genome shotgun (WGS) entry which is preliminary data.</text>
</comment>
<dbReference type="SUPFAM" id="SSF52799">
    <property type="entry name" value="(Phosphotyrosine protein) phosphatases II"/>
    <property type="match status" value="1"/>
</dbReference>
<accession>A0A645BF77</accession>
<dbReference type="InterPro" id="IPR016130">
    <property type="entry name" value="Tyr_Pase_AS"/>
</dbReference>
<evidence type="ECO:0000259" key="1">
    <source>
        <dbReference type="PROSITE" id="PS50056"/>
    </source>
</evidence>
<keyword evidence="2" id="KW-0378">Hydrolase</keyword>
<dbReference type="Pfam" id="PF13350">
    <property type="entry name" value="Y_phosphatase3"/>
    <property type="match status" value="1"/>
</dbReference>
<name>A0A645BF77_9ZZZZ</name>
<dbReference type="EMBL" id="VSSQ01019592">
    <property type="protein sequence ID" value="MPM63766.1"/>
    <property type="molecule type" value="Genomic_DNA"/>
</dbReference>
<dbReference type="EC" id="3.1.3.48" evidence="2"/>
<dbReference type="InterPro" id="IPR026893">
    <property type="entry name" value="Tyr/Ser_Pase_IphP-type"/>
</dbReference>
<dbReference type="Gene3D" id="3.90.190.10">
    <property type="entry name" value="Protein tyrosine phosphatase superfamily"/>
    <property type="match status" value="1"/>
</dbReference>
<evidence type="ECO:0000313" key="2">
    <source>
        <dbReference type="EMBL" id="MPM63766.1"/>
    </source>
</evidence>
<protein>
    <submittedName>
        <fullName evidence="2">Tyrosine-protein phosphatase</fullName>
        <ecNumber evidence="2">3.1.3.48</ecNumber>
    </submittedName>
</protein>
<feature type="domain" description="Tyrosine specific protein phosphatases" evidence="1">
    <location>
        <begin position="119"/>
        <end position="184"/>
    </location>
</feature>
<dbReference type="InterPro" id="IPR029021">
    <property type="entry name" value="Prot-tyrosine_phosphatase-like"/>
</dbReference>
<dbReference type="GO" id="GO:0004725">
    <property type="term" value="F:protein tyrosine phosphatase activity"/>
    <property type="evidence" value="ECO:0007669"/>
    <property type="project" value="UniProtKB-EC"/>
</dbReference>
<dbReference type="PROSITE" id="PS50056">
    <property type="entry name" value="TYR_PHOSPHATASE_2"/>
    <property type="match status" value="1"/>
</dbReference>
<gene>
    <name evidence="2" type="primary">iphP_1</name>
    <name evidence="2" type="ORF">SDC9_110649</name>
</gene>
<organism evidence="2">
    <name type="scientific">bioreactor metagenome</name>
    <dbReference type="NCBI Taxonomy" id="1076179"/>
    <lineage>
        <taxon>unclassified sequences</taxon>
        <taxon>metagenomes</taxon>
        <taxon>ecological metagenomes</taxon>
    </lineage>
</organism>
<dbReference type="PANTHER" id="PTHR31126">
    <property type="entry name" value="TYROSINE-PROTEIN PHOSPHATASE"/>
    <property type="match status" value="1"/>
</dbReference>
<sequence>MGRHHFFEEIVNFRDLGGYNAADGAVLKDGRVYRSSMLFGPTEHDRQKWESLGIDTIIDLRAPKELVREPNAYADLVGRYVNVNLSGRTDAGRSSELAQSASSPYFMSERYLEYLSAGDELAKVFRIFLERWDRPLVFHCSAGKDRTGVISYLLLSLHGVPLAEIVADYQVSYTYMKQDPRLLDPDKHLNIYVSYPEIMELFHQAFVDKYGSVEDYLQSIGLDEEEVAGLQGLLL</sequence>
<dbReference type="PANTHER" id="PTHR31126:SF1">
    <property type="entry name" value="TYROSINE SPECIFIC PROTEIN PHOSPHATASES DOMAIN-CONTAINING PROTEIN"/>
    <property type="match status" value="1"/>
</dbReference>
<dbReference type="PROSITE" id="PS00383">
    <property type="entry name" value="TYR_PHOSPHATASE_1"/>
    <property type="match status" value="1"/>
</dbReference>